<feature type="domain" description="D-apionate lactonase N-terminal" evidence="2">
    <location>
        <begin position="6"/>
        <end position="232"/>
    </location>
</feature>
<feature type="domain" description="D-apionate lactonase C-terminal" evidence="4">
    <location>
        <begin position="557"/>
        <end position="627"/>
    </location>
</feature>
<organism evidence="5 6">
    <name type="scientific">Plantimonas leprariae</name>
    <dbReference type="NCBI Taxonomy" id="2615207"/>
    <lineage>
        <taxon>Bacteria</taxon>
        <taxon>Pseudomonadati</taxon>
        <taxon>Pseudomonadota</taxon>
        <taxon>Alphaproteobacteria</taxon>
        <taxon>Hyphomicrobiales</taxon>
        <taxon>Aurantimonadaceae</taxon>
        <taxon>Plantimonas</taxon>
    </lineage>
</organism>
<evidence type="ECO:0000259" key="4">
    <source>
        <dbReference type="Pfam" id="PF25839"/>
    </source>
</evidence>
<feature type="region of interest" description="Disordered" evidence="1">
    <location>
        <begin position="456"/>
        <end position="475"/>
    </location>
</feature>
<gene>
    <name evidence="5" type="ORF">F6X38_20135</name>
</gene>
<dbReference type="Proteomes" id="UP000432089">
    <property type="component" value="Unassembled WGS sequence"/>
</dbReference>
<dbReference type="InterPro" id="IPR058787">
    <property type="entry name" value="ApnL_M"/>
</dbReference>
<protein>
    <submittedName>
        <fullName evidence="5">Uncharacterized protein</fullName>
    </submittedName>
</protein>
<proteinExistence type="predicted"/>
<evidence type="ECO:0000256" key="1">
    <source>
        <dbReference type="SAM" id="MobiDB-lite"/>
    </source>
</evidence>
<reference evidence="5 6" key="1">
    <citation type="submission" date="2019-09" db="EMBL/GenBank/DDBJ databases">
        <title>YIM 132180 draft genome.</title>
        <authorList>
            <person name="Zhang K."/>
        </authorList>
    </citation>
    <scope>NUCLEOTIDE SEQUENCE [LARGE SCALE GENOMIC DNA]</scope>
    <source>
        <strain evidence="5 6">YIM 132180</strain>
    </source>
</reference>
<dbReference type="InterPro" id="IPR058789">
    <property type="entry name" value="ApnL_C"/>
</dbReference>
<dbReference type="Pfam" id="PF25838">
    <property type="entry name" value="Apionate_lact_M"/>
    <property type="match status" value="1"/>
</dbReference>
<evidence type="ECO:0000259" key="2">
    <source>
        <dbReference type="Pfam" id="PF25837"/>
    </source>
</evidence>
<dbReference type="InterPro" id="IPR058788">
    <property type="entry name" value="ApnL_N"/>
</dbReference>
<name>A0A7V7PL51_9HYPH</name>
<evidence type="ECO:0000259" key="3">
    <source>
        <dbReference type="Pfam" id="PF25838"/>
    </source>
</evidence>
<evidence type="ECO:0000313" key="6">
    <source>
        <dbReference type="Proteomes" id="UP000432089"/>
    </source>
</evidence>
<accession>A0A7V7PL51</accession>
<dbReference type="AlphaFoldDB" id="A0A7V7PL51"/>
<dbReference type="Pfam" id="PF25839">
    <property type="entry name" value="Apionate_lact_C"/>
    <property type="match status" value="1"/>
</dbReference>
<comment type="caution">
    <text evidence="5">The sequence shown here is derived from an EMBL/GenBank/DDBJ whole genome shotgun (WGS) entry which is preliminary data.</text>
</comment>
<sequence>MSERLALYGTEEPPASGRRLRAGALEADLVSGNLRTIRFAGREVIRAVAYVVRDRDWGTYDLGVESPVVQEDGSGFTVTWAATCIASDGTRLAIAATIRGEASGHLAFEVTAVPDGDFETNRCGFCILHPIEGVAGRPVAVTHSDGTVEYSVFPDLIEPWQPFKDIAAIRHEAAPGLAVTCRMDGDTFEMEDQRAWSDASYKTYVRPLARPWPYRLPAGEANRQRIVVEIAGETAADPVRREAEPVRLSLGPATGERFPDFGLLVSPEDAAEILAAPGRLPGLNPRHLLFHFDPTAGHGAAELRALAAVQALLPETHAMLECVVPCERDLDAELAEAARLVREARLRLDAVTVGPAADRQSTPPGSEWPPCLPLEQVYAAARRAFANVRLGGGMFSYFTELNRKRPPMDRVDYVTHATCPLVHAADDLSVMQTLEAVPFITHSTRAIAGEGKPYHLGPTTIGMRQNPYGSRTMSNPEGRRVAMAADDPRGRGLFAAAWLVGYAARLPGANVERWTGGSLAGPRGLVRGGDVVPAFHAAKALAALSGLPLRPLRSSIPSEVDGIAAVTADGRLLLRFANLTPEPLAVVPPSGIGFDLVAILDAAAPGPRPLAVPAGEPLALGAYAVAFAEASASSAD</sequence>
<feature type="domain" description="D-apionate lactonase TIM barrel" evidence="3">
    <location>
        <begin position="262"/>
        <end position="546"/>
    </location>
</feature>
<dbReference type="Pfam" id="PF25837">
    <property type="entry name" value="Apionate_lact_N"/>
    <property type="match status" value="1"/>
</dbReference>
<dbReference type="EMBL" id="VZDO01000020">
    <property type="protein sequence ID" value="KAB0676882.1"/>
    <property type="molecule type" value="Genomic_DNA"/>
</dbReference>
<dbReference type="RefSeq" id="WP_150972923.1">
    <property type="nucleotide sequence ID" value="NZ_VZDO01000020.1"/>
</dbReference>
<keyword evidence="6" id="KW-1185">Reference proteome</keyword>
<evidence type="ECO:0000313" key="5">
    <source>
        <dbReference type="EMBL" id="KAB0676882.1"/>
    </source>
</evidence>